<comment type="caution">
    <text evidence="2">The sequence shown here is derived from an EMBL/GenBank/DDBJ whole genome shotgun (WGS) entry which is preliminary data.</text>
</comment>
<dbReference type="InterPro" id="IPR020018">
    <property type="entry name" value="Motility-assoc_lipoprot_GldH"/>
</dbReference>
<keyword evidence="1" id="KW-0732">Signal</keyword>
<organism evidence="2 3">
    <name type="scientific">Reichenbachiella ulvae</name>
    <dbReference type="NCBI Taxonomy" id="2980104"/>
    <lineage>
        <taxon>Bacteria</taxon>
        <taxon>Pseudomonadati</taxon>
        <taxon>Bacteroidota</taxon>
        <taxon>Cytophagia</taxon>
        <taxon>Cytophagales</taxon>
        <taxon>Reichenbachiellaceae</taxon>
        <taxon>Reichenbachiella</taxon>
    </lineage>
</organism>
<evidence type="ECO:0000313" key="2">
    <source>
        <dbReference type="EMBL" id="MCV9388048.1"/>
    </source>
</evidence>
<dbReference type="Pfam" id="PF14109">
    <property type="entry name" value="GldH_lipo"/>
    <property type="match status" value="1"/>
</dbReference>
<evidence type="ECO:0000256" key="1">
    <source>
        <dbReference type="SAM" id="SignalP"/>
    </source>
</evidence>
<feature type="chain" id="PRO_5046587297" evidence="1">
    <location>
        <begin position="22"/>
        <end position="159"/>
    </location>
</feature>
<gene>
    <name evidence="2" type="ORF">N7U62_15300</name>
</gene>
<protein>
    <submittedName>
        <fullName evidence="2">Gliding motility lipoprotein GldH</fullName>
    </submittedName>
</protein>
<reference evidence="2 3" key="1">
    <citation type="submission" date="2022-10" db="EMBL/GenBank/DDBJ databases">
        <title>Comparative genomics and taxonomic characterization of three novel marine species of genus Reichenbachiella exhibiting antioxidant and polysaccharide degradation activities.</title>
        <authorList>
            <person name="Muhammad N."/>
            <person name="Lee Y.-J."/>
            <person name="Ko J."/>
            <person name="Kim S.-G."/>
        </authorList>
    </citation>
    <scope>NUCLEOTIDE SEQUENCE [LARGE SCALE GENOMIC DNA]</scope>
    <source>
        <strain evidence="2 3">ABR2-5</strain>
    </source>
</reference>
<evidence type="ECO:0000313" key="3">
    <source>
        <dbReference type="Proteomes" id="UP001300692"/>
    </source>
</evidence>
<dbReference type="EMBL" id="JAOYOD010000001">
    <property type="protein sequence ID" value="MCV9388048.1"/>
    <property type="molecule type" value="Genomic_DNA"/>
</dbReference>
<dbReference type="Proteomes" id="UP001300692">
    <property type="component" value="Unassembled WGS sequence"/>
</dbReference>
<name>A0ABT3CXW6_9BACT</name>
<dbReference type="PROSITE" id="PS51257">
    <property type="entry name" value="PROKAR_LIPOPROTEIN"/>
    <property type="match status" value="1"/>
</dbReference>
<accession>A0ABT3CXW6</accession>
<feature type="signal peptide" evidence="1">
    <location>
        <begin position="1"/>
        <end position="21"/>
    </location>
</feature>
<sequence length="159" mass="18370">MIKHLLLICCTAVAIALYSCSGGTLIDQSQDMSEGVWHVDSLASFDYVIEDTTLKYDISYLVRYAVDYPYYNLYVTYYLEDSVGNILNSQQQELILFDKTTGQPLGTGLGDLYDREVKIFEDYTFDQTMKYHFKVKHYMRMQELPGILSFGLKVTENED</sequence>
<keyword evidence="3" id="KW-1185">Reference proteome</keyword>
<dbReference type="NCBIfam" id="TIGR03511">
    <property type="entry name" value="GldH_lipo"/>
    <property type="match status" value="1"/>
</dbReference>
<keyword evidence="2" id="KW-0449">Lipoprotein</keyword>
<dbReference type="RefSeq" id="WP_264138872.1">
    <property type="nucleotide sequence ID" value="NZ_JAOYOD010000001.1"/>
</dbReference>
<proteinExistence type="predicted"/>